<accession>A0ABS1KE13</accession>
<evidence type="ECO:0000313" key="2">
    <source>
        <dbReference type="EMBL" id="MBL0737585.1"/>
    </source>
</evidence>
<dbReference type="RefSeq" id="WP_202001887.1">
    <property type="nucleotide sequence ID" value="NZ_JAERSF010000002.1"/>
</dbReference>
<dbReference type="SUPFAM" id="SSF54427">
    <property type="entry name" value="NTF2-like"/>
    <property type="match status" value="1"/>
</dbReference>
<evidence type="ECO:0000313" key="3">
    <source>
        <dbReference type="Proteomes" id="UP000603728"/>
    </source>
</evidence>
<comment type="caution">
    <text evidence="2">The sequence shown here is derived from an EMBL/GenBank/DDBJ whole genome shotgun (WGS) entry which is preliminary data.</text>
</comment>
<feature type="chain" id="PRO_5046975213" description="Ketosteroid isomerase homolog" evidence="1">
    <location>
        <begin position="20"/>
        <end position="303"/>
    </location>
</feature>
<keyword evidence="1" id="KW-0732">Signal</keyword>
<protein>
    <recommendedName>
        <fullName evidence="4">Ketosteroid isomerase homolog</fullName>
    </recommendedName>
</protein>
<name>A0ABS1KE13_9FLAO</name>
<dbReference type="InterPro" id="IPR032710">
    <property type="entry name" value="NTF2-like_dom_sf"/>
</dbReference>
<proteinExistence type="predicted"/>
<dbReference type="EMBL" id="JAERSF010000002">
    <property type="protein sequence ID" value="MBL0737585.1"/>
    <property type="molecule type" value="Genomic_DNA"/>
</dbReference>
<dbReference type="Proteomes" id="UP000603728">
    <property type="component" value="Unassembled WGS sequence"/>
</dbReference>
<dbReference type="Gene3D" id="3.10.450.50">
    <property type="match status" value="2"/>
</dbReference>
<sequence length="303" mass="34817">MIKLSLALLLFAFASFAQGSKSDSVFKKQIEEYNTSFANAFIKGNQGDLVKAYTDETIFMPEHSRQRVGSKTILDFYKQWLSQAKITTYERKILDLQDFGNYVLEIGTFVETLNLNGQNPFSYVGKYALLWKKPSNRSLPPTIAAEIWGSSSYFDDKNIPDIDDTAILKIKEYIPTDKLTLEVKERNNTIKNLVQNRQGAEHAKMFMTDAMYLTYYTPILSGEKEITDYFTEHEKPGTLSIEKISILTSEIIYARTAIIEFGFYSVDWRDRDNHGNVKGKSMNVWKKNNDGALLLFRQIVNHD</sequence>
<reference evidence="2 3" key="1">
    <citation type="submission" date="2021-01" db="EMBL/GenBank/DDBJ databases">
        <title>Genome seq and assembly of Flavobacterium sp. GN10.</title>
        <authorList>
            <person name="Chhetri G."/>
        </authorList>
    </citation>
    <scope>NUCLEOTIDE SEQUENCE [LARGE SCALE GENOMIC DNA]</scope>
    <source>
        <strain evidence="2 3">GN10</strain>
    </source>
</reference>
<gene>
    <name evidence="2" type="ORF">JI750_11835</name>
</gene>
<evidence type="ECO:0008006" key="4">
    <source>
        <dbReference type="Google" id="ProtNLM"/>
    </source>
</evidence>
<evidence type="ECO:0000256" key="1">
    <source>
        <dbReference type="SAM" id="SignalP"/>
    </source>
</evidence>
<organism evidence="2 3">
    <name type="scientific">Flavobacterium tagetis</name>
    <dbReference type="NCBI Taxonomy" id="2801336"/>
    <lineage>
        <taxon>Bacteria</taxon>
        <taxon>Pseudomonadati</taxon>
        <taxon>Bacteroidota</taxon>
        <taxon>Flavobacteriia</taxon>
        <taxon>Flavobacteriales</taxon>
        <taxon>Flavobacteriaceae</taxon>
        <taxon>Flavobacterium</taxon>
    </lineage>
</organism>
<feature type="signal peptide" evidence="1">
    <location>
        <begin position="1"/>
        <end position="19"/>
    </location>
</feature>
<keyword evidence="3" id="KW-1185">Reference proteome</keyword>